<evidence type="ECO:0000313" key="2">
    <source>
        <dbReference type="Proteomes" id="UP000265631"/>
    </source>
</evidence>
<sequence>MSIYTSEALLKPVPLSRDEIAIKVRDQMENGHRRREWSKMIIFDDKICLLQDCPVREPNHACMDHMWQPMSLRQTNKSTSIYIVPNDRGLDCYFRLALHNWLYEKWYRPCRNDIEYHQYIASPLTLPHVSPSESTHGLVHHVQSTHRVLCDAALRHQERRRAGKAGLYPGSVFNDHRFFVLQPMFQALTMVVLANDYTAQGKDIGTVPVILCLTGVQEGLSQPITFDSIPQKEILSDLAIRATFETAIDFILFLEQRETRAFGPRPDPAEYAATFYRSEETYRVCVKVERMYKLGWDKNETIGPSSEWVDVERYHDEMKERKEKDQRRYEDESSLDYRMFQIALKKEQEKLKGAQGE</sequence>
<reference evidence="1 2" key="1">
    <citation type="journal article" date="2018" name="PLoS Pathog.">
        <title>Evolution of structural diversity of trichothecenes, a family of toxins produced by plant pathogenic and entomopathogenic fungi.</title>
        <authorList>
            <person name="Proctor R.H."/>
            <person name="McCormick S.P."/>
            <person name="Kim H.S."/>
            <person name="Cardoza R.E."/>
            <person name="Stanley A.M."/>
            <person name="Lindo L."/>
            <person name="Kelly A."/>
            <person name="Brown D.W."/>
            <person name="Lee T."/>
            <person name="Vaughan M.M."/>
            <person name="Alexander N.J."/>
            <person name="Busman M."/>
            <person name="Gutierrez S."/>
        </authorList>
    </citation>
    <scope>NUCLEOTIDE SEQUENCE [LARGE SCALE GENOMIC DNA]</scope>
    <source>
        <strain evidence="1 2">NRRL 13405</strain>
    </source>
</reference>
<comment type="caution">
    <text evidence="1">The sequence shown here is derived from an EMBL/GenBank/DDBJ whole genome shotgun (WGS) entry which is preliminary data.</text>
</comment>
<proteinExistence type="predicted"/>
<keyword evidence="2" id="KW-1185">Reference proteome</keyword>
<protein>
    <submittedName>
        <fullName evidence="1">Uncharacterized protein</fullName>
    </submittedName>
</protein>
<name>A0A395MC49_9HYPO</name>
<gene>
    <name evidence="1" type="ORF">FIE12Z_10854</name>
</gene>
<dbReference type="EMBL" id="PXXK01000388">
    <property type="protein sequence ID" value="RFN44873.1"/>
    <property type="molecule type" value="Genomic_DNA"/>
</dbReference>
<dbReference type="Proteomes" id="UP000265631">
    <property type="component" value="Unassembled WGS sequence"/>
</dbReference>
<evidence type="ECO:0000313" key="1">
    <source>
        <dbReference type="EMBL" id="RFN44873.1"/>
    </source>
</evidence>
<organism evidence="1 2">
    <name type="scientific">Fusarium flagelliforme</name>
    <dbReference type="NCBI Taxonomy" id="2675880"/>
    <lineage>
        <taxon>Eukaryota</taxon>
        <taxon>Fungi</taxon>
        <taxon>Dikarya</taxon>
        <taxon>Ascomycota</taxon>
        <taxon>Pezizomycotina</taxon>
        <taxon>Sordariomycetes</taxon>
        <taxon>Hypocreomycetidae</taxon>
        <taxon>Hypocreales</taxon>
        <taxon>Nectriaceae</taxon>
        <taxon>Fusarium</taxon>
        <taxon>Fusarium incarnatum-equiseti species complex</taxon>
    </lineage>
</organism>
<dbReference type="AlphaFoldDB" id="A0A395MC49"/>
<accession>A0A395MC49</accession>
<dbReference type="OrthoDB" id="3513679at2759"/>